<evidence type="ECO:0000256" key="4">
    <source>
        <dbReference type="ARBA" id="ARBA00022679"/>
    </source>
</evidence>
<comment type="cofactor">
    <cofactor evidence="1">
        <name>Zn(2+)</name>
        <dbReference type="ChEBI" id="CHEBI:29105"/>
    </cofactor>
</comment>
<dbReference type="Gene3D" id="1.50.10.20">
    <property type="match status" value="1"/>
</dbReference>
<keyword evidence="7" id="KW-0862">Zinc</keyword>
<evidence type="ECO:0000256" key="5">
    <source>
        <dbReference type="ARBA" id="ARBA00022723"/>
    </source>
</evidence>
<dbReference type="Pfam" id="PF00432">
    <property type="entry name" value="Prenyltrans"/>
    <property type="match status" value="1"/>
</dbReference>
<keyword evidence="4" id="KW-0808">Transferase</keyword>
<dbReference type="SUPFAM" id="SSF48239">
    <property type="entry name" value="Terpenoid cyclases/Protein prenyltransferases"/>
    <property type="match status" value="1"/>
</dbReference>
<protein>
    <recommendedName>
        <fullName evidence="8">Prenyltransferase alpha-alpha toroid domain-containing protein</fullName>
    </recommendedName>
</protein>
<evidence type="ECO:0000256" key="2">
    <source>
        <dbReference type="ARBA" id="ARBA00010497"/>
    </source>
</evidence>
<comment type="similarity">
    <text evidence="2">Belongs to the protein prenyltransferase subunit beta family.</text>
</comment>
<keyword evidence="6" id="KW-0677">Repeat</keyword>
<evidence type="ECO:0000256" key="7">
    <source>
        <dbReference type="ARBA" id="ARBA00022833"/>
    </source>
</evidence>
<keyword evidence="3" id="KW-0637">Prenyltransferase</keyword>
<dbReference type="InterPro" id="IPR045089">
    <property type="entry name" value="PGGT1B-like"/>
</dbReference>
<evidence type="ECO:0000313" key="10">
    <source>
        <dbReference type="Proteomes" id="UP001470230"/>
    </source>
</evidence>
<dbReference type="Proteomes" id="UP001470230">
    <property type="component" value="Unassembled WGS sequence"/>
</dbReference>
<dbReference type="PANTHER" id="PTHR11774">
    <property type="entry name" value="GERANYLGERANYL TRANSFERASE TYPE BETA SUBUNIT"/>
    <property type="match status" value="1"/>
</dbReference>
<evidence type="ECO:0000256" key="1">
    <source>
        <dbReference type="ARBA" id="ARBA00001947"/>
    </source>
</evidence>
<reference evidence="9 10" key="1">
    <citation type="submission" date="2024-04" db="EMBL/GenBank/DDBJ databases">
        <title>Tritrichomonas musculus Genome.</title>
        <authorList>
            <person name="Alves-Ferreira E."/>
            <person name="Grigg M."/>
            <person name="Lorenzi H."/>
            <person name="Galac M."/>
        </authorList>
    </citation>
    <scope>NUCLEOTIDE SEQUENCE [LARGE SCALE GENOMIC DNA]</scope>
    <source>
        <strain evidence="9 10">EAF2021</strain>
    </source>
</reference>
<dbReference type="PANTHER" id="PTHR11774:SF6">
    <property type="entry name" value="PROTEIN FARNESYLTRANSFERASE SUBUNIT BETA"/>
    <property type="match status" value="1"/>
</dbReference>
<evidence type="ECO:0000313" key="9">
    <source>
        <dbReference type="EMBL" id="KAK8891095.1"/>
    </source>
</evidence>
<evidence type="ECO:0000259" key="8">
    <source>
        <dbReference type="Pfam" id="PF00432"/>
    </source>
</evidence>
<dbReference type="EMBL" id="JAPFFF010000004">
    <property type="protein sequence ID" value="KAK8891095.1"/>
    <property type="molecule type" value="Genomic_DNA"/>
</dbReference>
<keyword evidence="5" id="KW-0479">Metal-binding</keyword>
<dbReference type="InterPro" id="IPR008930">
    <property type="entry name" value="Terpenoid_cyclase/PrenylTrfase"/>
</dbReference>
<gene>
    <name evidence="9" type="ORF">M9Y10_028300</name>
</gene>
<comment type="caution">
    <text evidence="9">The sequence shown here is derived from an EMBL/GenBank/DDBJ whole genome shotgun (WGS) entry which is preliminary data.</text>
</comment>
<name>A0ABR2KM92_9EUKA</name>
<evidence type="ECO:0000256" key="3">
    <source>
        <dbReference type="ARBA" id="ARBA00022602"/>
    </source>
</evidence>
<sequence length="378" mass="43334">MSFTLFESKFDDENYPSKSSMAEISNEESIIESLKREYLLDQEPHILYAFNLYKTKSPRGMKGETFSIWSATYFLFVLRAFNYEKDHEEEFKEILERTRKYLEERKCVGGGFSGFNYDHPHLVTNYSLIMSIALIGTEEAYNIIDRAAMYKFIMSLKCENGSFRTTLDMENDIRSTFTAILIAYTLNMLTPEITQGVSDYVLSCRRYDGGYGPEPGIESHGGYVHCAVGIMKILGELDKLDLNSLIRWISMRQMEFSGGFQGRTNKLVDSCYSWWVGSAARIISDHLGIPPFWNDEGITEYTLRSSQRDYGFRDHAPSQPDPFHTFFGLAGLCVCGNLKDHGAEVLPEIDTLFCVPKDLANKMRDYFLARPFDPSKEV</sequence>
<proteinExistence type="inferred from homology"/>
<accession>A0ABR2KM92</accession>
<organism evidence="9 10">
    <name type="scientific">Tritrichomonas musculus</name>
    <dbReference type="NCBI Taxonomy" id="1915356"/>
    <lineage>
        <taxon>Eukaryota</taxon>
        <taxon>Metamonada</taxon>
        <taxon>Parabasalia</taxon>
        <taxon>Tritrichomonadida</taxon>
        <taxon>Tritrichomonadidae</taxon>
        <taxon>Tritrichomonas</taxon>
    </lineage>
</organism>
<feature type="domain" description="Prenyltransferase alpha-alpha toroid" evidence="8">
    <location>
        <begin position="40"/>
        <end position="355"/>
    </location>
</feature>
<keyword evidence="10" id="KW-1185">Reference proteome</keyword>
<evidence type="ECO:0000256" key="6">
    <source>
        <dbReference type="ARBA" id="ARBA00022737"/>
    </source>
</evidence>
<dbReference type="InterPro" id="IPR001330">
    <property type="entry name" value="Prenyltrans"/>
</dbReference>